<name>A0AA94XTD8_9MICC</name>
<comment type="similarity">
    <text evidence="7 8">Belongs to the ferrochelatase family.</text>
</comment>
<dbReference type="EMBL" id="CP102487">
    <property type="protein sequence ID" value="UUX57827.1"/>
    <property type="molecule type" value="Genomic_DNA"/>
</dbReference>
<dbReference type="HAMAP" id="MF_00323">
    <property type="entry name" value="Ferrochelatase"/>
    <property type="match status" value="1"/>
</dbReference>
<comment type="subcellular location">
    <subcellularLocation>
        <location evidence="7">Cytoplasm</location>
    </subcellularLocation>
</comment>
<evidence type="ECO:0000313" key="9">
    <source>
        <dbReference type="EMBL" id="UUX57827.1"/>
    </source>
</evidence>
<evidence type="ECO:0000256" key="6">
    <source>
        <dbReference type="ARBA" id="ARBA00024536"/>
    </source>
</evidence>
<keyword evidence="7" id="KW-0963">Cytoplasm</keyword>
<dbReference type="AlphaFoldDB" id="A0AA94XTD8"/>
<evidence type="ECO:0000256" key="3">
    <source>
        <dbReference type="ARBA" id="ARBA00023133"/>
    </source>
</evidence>
<feature type="binding site" evidence="7">
    <location>
        <position position="302"/>
    </location>
    <ligand>
        <name>Fe(2+)</name>
        <dbReference type="ChEBI" id="CHEBI:29033"/>
    </ligand>
</feature>
<evidence type="ECO:0000313" key="10">
    <source>
        <dbReference type="Proteomes" id="UP001060018"/>
    </source>
</evidence>
<evidence type="ECO:0000256" key="7">
    <source>
        <dbReference type="HAMAP-Rule" id="MF_00323"/>
    </source>
</evidence>
<dbReference type="Gene3D" id="3.40.50.1400">
    <property type="match status" value="2"/>
</dbReference>
<dbReference type="PANTHER" id="PTHR11108:SF1">
    <property type="entry name" value="FERROCHELATASE, MITOCHONDRIAL"/>
    <property type="match status" value="1"/>
</dbReference>
<keyword evidence="5 7" id="KW-0627">Porphyrin biosynthesis</keyword>
<evidence type="ECO:0000256" key="8">
    <source>
        <dbReference type="RuleBase" id="RU004185"/>
    </source>
</evidence>
<dbReference type="CDD" id="cd00419">
    <property type="entry name" value="Ferrochelatase_C"/>
    <property type="match status" value="1"/>
</dbReference>
<comment type="catalytic activity">
    <reaction evidence="6">
        <text>Fe-coproporphyrin III + 2 H(+) = coproporphyrin III + Fe(2+)</text>
        <dbReference type="Rhea" id="RHEA:49572"/>
        <dbReference type="ChEBI" id="CHEBI:15378"/>
        <dbReference type="ChEBI" id="CHEBI:29033"/>
        <dbReference type="ChEBI" id="CHEBI:68438"/>
        <dbReference type="ChEBI" id="CHEBI:131725"/>
        <dbReference type="EC" id="4.99.1.9"/>
    </reaction>
    <physiologicalReaction direction="right-to-left" evidence="6">
        <dbReference type="Rhea" id="RHEA:49574"/>
    </physiologicalReaction>
</comment>
<reference evidence="9" key="1">
    <citation type="journal article" date="2022" name="Pest Manag. Sci.">
        <title>Glutamicibacter halophytocola-mediated host fitness of potato tuber moth on Solanaceae crops.</title>
        <authorList>
            <person name="Wang W."/>
            <person name="Xiao G."/>
            <person name="Du G."/>
            <person name="Chang L."/>
            <person name="Yang Y."/>
            <person name="Ye J."/>
            <person name="Chen B."/>
        </authorList>
    </citation>
    <scope>NUCLEOTIDE SEQUENCE</scope>
    <source>
        <strain evidence="9">S2</strain>
    </source>
</reference>
<dbReference type="GO" id="GO:0046872">
    <property type="term" value="F:metal ion binding"/>
    <property type="evidence" value="ECO:0007669"/>
    <property type="project" value="UniProtKB-KW"/>
</dbReference>
<dbReference type="GO" id="GO:0006783">
    <property type="term" value="P:heme biosynthetic process"/>
    <property type="evidence" value="ECO:0007669"/>
    <property type="project" value="UniProtKB-UniRule"/>
</dbReference>
<evidence type="ECO:0000256" key="2">
    <source>
        <dbReference type="ARBA" id="ARBA00023004"/>
    </source>
</evidence>
<dbReference type="GO" id="GO:0004325">
    <property type="term" value="F:ferrochelatase activity"/>
    <property type="evidence" value="ECO:0007669"/>
    <property type="project" value="UniProtKB-UniRule"/>
</dbReference>
<dbReference type="RefSeq" id="WP_257745305.1">
    <property type="nucleotide sequence ID" value="NZ_CP102487.1"/>
</dbReference>
<accession>A0AA94XTD8</accession>
<keyword evidence="4 7" id="KW-0456">Lyase</keyword>
<evidence type="ECO:0000256" key="4">
    <source>
        <dbReference type="ARBA" id="ARBA00023239"/>
    </source>
</evidence>
<keyword evidence="3 7" id="KW-0350">Heme biosynthesis</keyword>
<dbReference type="EC" id="4.99.1.9" evidence="7"/>
<dbReference type="InterPro" id="IPR033644">
    <property type="entry name" value="Ferrochelatase_C"/>
</dbReference>
<keyword evidence="2 7" id="KW-0408">Iron</keyword>
<dbReference type="InterPro" id="IPR033659">
    <property type="entry name" value="Ferrochelatase_N"/>
</dbReference>
<sequence>MSQSFDPREGYDQNGRMAPKAYDALLLASFGGPEGQDDVLPFLRNVTGGRGIPDERLEEVAVHYRKNGGVSPINEQNRELKSALETELAARGINLPIYWGNRNWHPFVNDTLQQLADDGHRKVLMLGTGAYSGYSACRQYREDLGMGLLATGLDREVEVDKLRQFFDTPAFVQPFVEGLRSSLASVRAQLEQAGKAGGAIKIVFVTHSIPLGDANAAGPQEIRETLGENLYTAQHRAVARYILSQVDEAAGLEHSLVYQSRSGAPHTPWLEPDINDALEADAAAGVAGVVVVPIGFISDHMEVLWDLDTEAKDSCAELGLAFDRVATPGTHAAFISGLVDLIEERLLGADGKALREGRQSVVEGGPWFDVCRPGCCEKRALDGTLRPTIAAVDSEVGVPQP</sequence>
<proteinExistence type="inferred from homology"/>
<evidence type="ECO:0000256" key="1">
    <source>
        <dbReference type="ARBA" id="ARBA00004744"/>
    </source>
</evidence>
<gene>
    <name evidence="7" type="primary">cpfC</name>
    <name evidence="9" type="ORF">NUH22_10930</name>
</gene>
<protein>
    <recommendedName>
        <fullName evidence="7">Coproporphyrin III ferrochelatase</fullName>
        <ecNumber evidence="7">4.99.1.9</ecNumber>
    </recommendedName>
</protein>
<comment type="caution">
    <text evidence="7">Lacks conserved residue(s) required for the propagation of feature annotation.</text>
</comment>
<dbReference type="Pfam" id="PF00762">
    <property type="entry name" value="Ferrochelatase"/>
    <property type="match status" value="1"/>
</dbReference>
<dbReference type="GO" id="GO:0005737">
    <property type="term" value="C:cytoplasm"/>
    <property type="evidence" value="ECO:0007669"/>
    <property type="project" value="UniProtKB-SubCell"/>
</dbReference>
<dbReference type="Proteomes" id="UP001060018">
    <property type="component" value="Chromosome"/>
</dbReference>
<comment type="function">
    <text evidence="7">Involved in coproporphyrin-dependent heme b biosynthesis. Catalyzes the insertion of ferrous iron into coproporphyrin III to form Fe-coproporphyrin III.</text>
</comment>
<organism evidence="9 10">
    <name type="scientific">Glutamicibacter halophytocola</name>
    <dbReference type="NCBI Taxonomy" id="1933880"/>
    <lineage>
        <taxon>Bacteria</taxon>
        <taxon>Bacillati</taxon>
        <taxon>Actinomycetota</taxon>
        <taxon>Actinomycetes</taxon>
        <taxon>Micrococcales</taxon>
        <taxon>Micrococcaceae</taxon>
        <taxon>Glutamicibacter</taxon>
    </lineage>
</organism>
<dbReference type="NCBIfam" id="NF000689">
    <property type="entry name" value="PRK00035.2-1"/>
    <property type="match status" value="1"/>
</dbReference>
<evidence type="ECO:0000256" key="5">
    <source>
        <dbReference type="ARBA" id="ARBA00023244"/>
    </source>
</evidence>
<keyword evidence="7" id="KW-0479">Metal-binding</keyword>
<dbReference type="SUPFAM" id="SSF53800">
    <property type="entry name" value="Chelatase"/>
    <property type="match status" value="1"/>
</dbReference>
<comment type="pathway">
    <text evidence="1 7">Porphyrin-containing compound metabolism; protoheme biosynthesis.</text>
</comment>
<dbReference type="InterPro" id="IPR001015">
    <property type="entry name" value="Ferrochelatase"/>
</dbReference>
<dbReference type="PANTHER" id="PTHR11108">
    <property type="entry name" value="FERROCHELATASE"/>
    <property type="match status" value="1"/>
</dbReference>
<feature type="binding site" evidence="7">
    <location>
        <position position="207"/>
    </location>
    <ligand>
        <name>Fe(2+)</name>
        <dbReference type="ChEBI" id="CHEBI:29033"/>
    </ligand>
</feature>
<dbReference type="CDD" id="cd03411">
    <property type="entry name" value="Ferrochelatase_N"/>
    <property type="match status" value="1"/>
</dbReference>
<feature type="binding site" evidence="7">
    <location>
        <position position="71"/>
    </location>
    <ligand>
        <name>Fe-coproporphyrin III</name>
        <dbReference type="ChEBI" id="CHEBI:68438"/>
    </ligand>
</feature>
<feature type="binding site" evidence="7">
    <location>
        <position position="140"/>
    </location>
    <ligand>
        <name>Fe-coproporphyrin III</name>
        <dbReference type="ChEBI" id="CHEBI:68438"/>
    </ligand>
</feature>